<evidence type="ECO:0000313" key="2">
    <source>
        <dbReference type="EMBL" id="AEH07789.1"/>
    </source>
</evidence>
<reference evidence="2 3" key="1">
    <citation type="submission" date="2011-05" db="EMBL/GenBank/DDBJ databases">
        <title>Complete sequence of chromosome of Frankia symbiont of Datisca glomerata.</title>
        <authorList>
            <consortium name="US DOE Joint Genome Institute"/>
            <person name="Lucas S."/>
            <person name="Han J."/>
            <person name="Lapidus A."/>
            <person name="Cheng J.-F."/>
            <person name="Goodwin L."/>
            <person name="Pitluck S."/>
            <person name="Peters L."/>
            <person name="Mikhailova N."/>
            <person name="Chertkov O."/>
            <person name="Teshima H."/>
            <person name="Han C."/>
            <person name="Tapia R."/>
            <person name="Land M."/>
            <person name="Hauser L."/>
            <person name="Kyrpides N."/>
            <person name="Ivanova N."/>
            <person name="Pagani I."/>
            <person name="Berry A."/>
            <person name="Pawlowski K."/>
            <person name="Persson T."/>
            <person name="Vanden Heuvel B."/>
            <person name="Benson D."/>
            <person name="Woyke T."/>
        </authorList>
    </citation>
    <scope>NUCLEOTIDE SEQUENCE [LARGE SCALE GENOMIC DNA]</scope>
    <source>
        <strain evidence="3">4085684</strain>
    </source>
</reference>
<protein>
    <recommendedName>
        <fullName evidence="4">YbaB/EbfC DNA-binding family protein</fullName>
    </recommendedName>
</protein>
<dbReference type="Proteomes" id="UP000001549">
    <property type="component" value="Chromosome"/>
</dbReference>
<dbReference type="KEGG" id="fsy:FsymDg_0217"/>
<evidence type="ECO:0000256" key="1">
    <source>
        <dbReference type="SAM" id="MobiDB-lite"/>
    </source>
</evidence>
<dbReference type="InterPro" id="IPR036894">
    <property type="entry name" value="YbaB-like_sf"/>
</dbReference>
<dbReference type="eggNOG" id="COG0718">
    <property type="taxonomic scope" value="Bacteria"/>
</dbReference>
<dbReference type="SUPFAM" id="SSF82607">
    <property type="entry name" value="YbaB-like"/>
    <property type="match status" value="1"/>
</dbReference>
<dbReference type="RefSeq" id="WP_013871785.1">
    <property type="nucleotide sequence ID" value="NC_015656.1"/>
</dbReference>
<feature type="compositionally biased region" description="Basic and acidic residues" evidence="1">
    <location>
        <begin position="124"/>
        <end position="142"/>
    </location>
</feature>
<keyword evidence="3" id="KW-1185">Reference proteome</keyword>
<evidence type="ECO:0008006" key="4">
    <source>
        <dbReference type="Google" id="ProtNLM"/>
    </source>
</evidence>
<sequence length="142" mass="16086">MDLSRFEGERPDWTALGEMFSDLKRTWSELPNLQRRMLEVTGQAWSDDRMIKAVVGARGHLIELEIDPRVYRRPDSKALAATIVATVRSATEDAKRQTKEIVDGSLPSDMRLSSIGGMDIDELAYGHDGDLPRKRTDEERGR</sequence>
<feature type="region of interest" description="Disordered" evidence="1">
    <location>
        <begin position="121"/>
        <end position="142"/>
    </location>
</feature>
<name>F8B2R6_9ACTN</name>
<proteinExistence type="predicted"/>
<dbReference type="GO" id="GO:0003677">
    <property type="term" value="F:DNA binding"/>
    <property type="evidence" value="ECO:0007669"/>
    <property type="project" value="InterPro"/>
</dbReference>
<organism evidence="2 3">
    <name type="scientific">Candidatus Protofrankia datiscae</name>
    <dbReference type="NCBI Taxonomy" id="2716812"/>
    <lineage>
        <taxon>Bacteria</taxon>
        <taxon>Bacillati</taxon>
        <taxon>Actinomycetota</taxon>
        <taxon>Actinomycetes</taxon>
        <taxon>Frankiales</taxon>
        <taxon>Frankiaceae</taxon>
        <taxon>Protofrankia</taxon>
    </lineage>
</organism>
<dbReference type="EMBL" id="CP002801">
    <property type="protein sequence ID" value="AEH07789.1"/>
    <property type="molecule type" value="Genomic_DNA"/>
</dbReference>
<dbReference type="Pfam" id="PF02575">
    <property type="entry name" value="YbaB_DNA_bd"/>
    <property type="match status" value="1"/>
</dbReference>
<dbReference type="HOGENOM" id="CLU_144751_1_0_11"/>
<accession>F8B2R6</accession>
<gene>
    <name evidence="2" type="ordered locus">FsymDg_0217</name>
</gene>
<dbReference type="Gene3D" id="3.30.1310.10">
    <property type="entry name" value="Nucleoid-associated protein YbaB-like domain"/>
    <property type="match status" value="1"/>
</dbReference>
<dbReference type="InterPro" id="IPR004401">
    <property type="entry name" value="YbaB/EbfC"/>
</dbReference>
<evidence type="ECO:0000313" key="3">
    <source>
        <dbReference type="Proteomes" id="UP000001549"/>
    </source>
</evidence>
<dbReference type="STRING" id="656024.FsymDg_0217"/>
<dbReference type="AlphaFoldDB" id="F8B2R6"/>